<gene>
    <name evidence="3" type="ORF">NOF55_18290</name>
</gene>
<dbReference type="Pfam" id="PF01476">
    <property type="entry name" value="LysM"/>
    <property type="match status" value="1"/>
</dbReference>
<dbReference type="InterPro" id="IPR041498">
    <property type="entry name" value="Big_6"/>
</dbReference>
<dbReference type="InterPro" id="IPR013783">
    <property type="entry name" value="Ig-like_fold"/>
</dbReference>
<protein>
    <submittedName>
        <fullName evidence="3">LysM peptidoglycan-binding domain-containing protein</fullName>
    </submittedName>
</protein>
<evidence type="ECO:0000313" key="3">
    <source>
        <dbReference type="EMBL" id="MCX8999061.1"/>
    </source>
</evidence>
<dbReference type="InterPro" id="IPR052196">
    <property type="entry name" value="Bact_Kbp"/>
</dbReference>
<accession>A0AAE3N374</accession>
<name>A0AAE3N374_9HYPH</name>
<dbReference type="EMBL" id="JANFPI010000006">
    <property type="protein sequence ID" value="MCX8999061.1"/>
    <property type="molecule type" value="Genomic_DNA"/>
</dbReference>
<feature type="compositionally biased region" description="Low complexity" evidence="1">
    <location>
        <begin position="321"/>
        <end position="338"/>
    </location>
</feature>
<dbReference type="SUPFAM" id="SSF54106">
    <property type="entry name" value="LysM domain"/>
    <property type="match status" value="1"/>
</dbReference>
<comment type="caution">
    <text evidence="3">The sequence shown here is derived from an EMBL/GenBank/DDBJ whole genome shotgun (WGS) entry which is preliminary data.</text>
</comment>
<evidence type="ECO:0000313" key="4">
    <source>
        <dbReference type="Proteomes" id="UP001208771"/>
    </source>
</evidence>
<evidence type="ECO:0000259" key="2">
    <source>
        <dbReference type="PROSITE" id="PS51782"/>
    </source>
</evidence>
<dbReference type="InterPro" id="IPR036779">
    <property type="entry name" value="LysM_dom_sf"/>
</dbReference>
<evidence type="ECO:0000256" key="1">
    <source>
        <dbReference type="SAM" id="MobiDB-lite"/>
    </source>
</evidence>
<keyword evidence="4" id="KW-1185">Reference proteome</keyword>
<dbReference type="AlphaFoldDB" id="A0AAE3N374"/>
<dbReference type="Gene3D" id="2.60.40.10">
    <property type="entry name" value="Immunoglobulins"/>
    <property type="match status" value="1"/>
</dbReference>
<dbReference type="InterPro" id="IPR018392">
    <property type="entry name" value="LysM"/>
</dbReference>
<sequence length="646" mass="66287">MKNRAALLALIVLAIATLLMIFVILPRLSGDQKTLQEVADEAAQTTTEAAETTEEAPQQAVAQLKEKATATLEKMERLSAGATEAVGALAALFDGNRLPAAEDYAAARAKAENVLADLAAVELPEGIGGDVLANAQRLRDEAVASAEWVKTLPENPAAAAPVIDRIRELFPLAFTAENAPEPAETPVETEAESPPAPVTALPTFDVLRVEPDGSTLIAGRATPGVTIEIVSGENVLTKAETGAGGEFAAILDDPLPPGDHQLALRATGDNGAVALSGEVATISVPKDKDGQLLAMISTPGQASRLLAIPSAQDDETSGAQTPDTAAPGDTAALAPDADAAGTAPVRVSAVEIESNRIYVAGSAAAGSRIRAFASDTLIGEGTADPSGHFVVDGAVTLAPGDHVIVVETLDAAGNVVARVSVPFNRPAGSQVSAIAGDTPVPGAAAPLETADTKALAGLRENVAKAFTLLRSLFADGKVPSQEELAAARSATEFALKALSEYVPDPAAPASVKALSAAASADAARAQAALDRLPRDPAGIDRALGELSGLIDTVTAPAAGSTATALSQAPLTPSDNAVIIRRGDTLWQISRRVYGQGVRYTTIYLANRNEILNPDLIEPGQVFTVPREALPNAEELHRRRLSGEALQ</sequence>
<organism evidence="3 4">
    <name type="scientific">Ectorhizobium quercum</name>
    <dbReference type="NCBI Taxonomy" id="2965071"/>
    <lineage>
        <taxon>Bacteria</taxon>
        <taxon>Pseudomonadati</taxon>
        <taxon>Pseudomonadota</taxon>
        <taxon>Alphaproteobacteria</taxon>
        <taxon>Hyphomicrobiales</taxon>
        <taxon>Rhizobiaceae</taxon>
        <taxon>Ectorhizobium</taxon>
    </lineage>
</organism>
<feature type="region of interest" description="Disordered" evidence="1">
    <location>
        <begin position="311"/>
        <end position="338"/>
    </location>
</feature>
<dbReference type="PROSITE" id="PS51782">
    <property type="entry name" value="LYSM"/>
    <property type="match status" value="1"/>
</dbReference>
<reference evidence="3" key="1">
    <citation type="submission" date="2022-07" db="EMBL/GenBank/DDBJ databases">
        <title>Ectorhizobium quercum gen.nov., sp. nov.</title>
        <authorList>
            <person name="Ma T."/>
            <person name="Li Y."/>
        </authorList>
    </citation>
    <scope>NUCLEOTIDE SEQUENCE</scope>
    <source>
        <strain evidence="3">BDR2-2</strain>
    </source>
</reference>
<feature type="domain" description="LysM" evidence="2">
    <location>
        <begin position="575"/>
        <end position="624"/>
    </location>
</feature>
<dbReference type="Pfam" id="PF17936">
    <property type="entry name" value="Big_6"/>
    <property type="match status" value="1"/>
</dbReference>
<dbReference type="Gene3D" id="3.10.350.10">
    <property type="entry name" value="LysM domain"/>
    <property type="match status" value="1"/>
</dbReference>
<proteinExistence type="predicted"/>
<dbReference type="CDD" id="cd00118">
    <property type="entry name" value="LysM"/>
    <property type="match status" value="1"/>
</dbReference>
<dbReference type="RefSeq" id="WP_306412556.1">
    <property type="nucleotide sequence ID" value="NZ_JANFPI010000006.1"/>
</dbReference>
<dbReference type="Proteomes" id="UP001208771">
    <property type="component" value="Unassembled WGS sequence"/>
</dbReference>
<dbReference type="PANTHER" id="PTHR34700:SF4">
    <property type="entry name" value="PHAGE-LIKE ELEMENT PBSX PROTEIN XKDP"/>
    <property type="match status" value="1"/>
</dbReference>
<dbReference type="PANTHER" id="PTHR34700">
    <property type="entry name" value="POTASSIUM BINDING PROTEIN KBP"/>
    <property type="match status" value="1"/>
</dbReference>
<dbReference type="SMART" id="SM00257">
    <property type="entry name" value="LysM"/>
    <property type="match status" value="1"/>
</dbReference>